<dbReference type="InterPro" id="IPR052892">
    <property type="entry name" value="NA-targeting_endonuclease"/>
</dbReference>
<evidence type="ECO:0000313" key="2">
    <source>
        <dbReference type="EMBL" id="MDY0409963.1"/>
    </source>
</evidence>
<keyword evidence="3" id="KW-1185">Reference proteome</keyword>
<feature type="domain" description="HNH nuclease" evidence="1">
    <location>
        <begin position="72"/>
        <end position="126"/>
    </location>
</feature>
<name>A0ABU5CUC4_9BACI</name>
<dbReference type="PANTHER" id="PTHR33877">
    <property type="entry name" value="SLL1193 PROTEIN"/>
    <property type="match status" value="1"/>
</dbReference>
<dbReference type="Pfam" id="PF01844">
    <property type="entry name" value="HNH"/>
    <property type="match status" value="1"/>
</dbReference>
<keyword evidence="2" id="KW-0540">Nuclease</keyword>
<dbReference type="PANTHER" id="PTHR33877:SF2">
    <property type="entry name" value="OS07G0170200 PROTEIN"/>
    <property type="match status" value="1"/>
</dbReference>
<evidence type="ECO:0000313" key="3">
    <source>
        <dbReference type="Proteomes" id="UP001275315"/>
    </source>
</evidence>
<keyword evidence="2" id="KW-0255">Endonuclease</keyword>
<dbReference type="Proteomes" id="UP001275315">
    <property type="component" value="Unassembled WGS sequence"/>
</dbReference>
<dbReference type="EMBL" id="JAWDIQ010000003">
    <property type="protein sequence ID" value="MDY0409963.1"/>
    <property type="molecule type" value="Genomic_DNA"/>
</dbReference>
<gene>
    <name evidence="2" type="ORF">RWD45_16990</name>
</gene>
<dbReference type="InterPro" id="IPR003615">
    <property type="entry name" value="HNH_nuc"/>
</dbReference>
<keyword evidence="2" id="KW-0378">Hydrolase</keyword>
<dbReference type="InterPro" id="IPR002711">
    <property type="entry name" value="HNH"/>
</dbReference>
<dbReference type="RefSeq" id="WP_320380820.1">
    <property type="nucleotide sequence ID" value="NZ_JAWDIQ010000003.1"/>
</dbReference>
<dbReference type="Gene3D" id="1.10.30.50">
    <property type="match status" value="1"/>
</dbReference>
<comment type="caution">
    <text evidence="2">The sequence shown here is derived from an EMBL/GenBank/DDBJ whole genome shotgun (WGS) entry which is preliminary data.</text>
</comment>
<protein>
    <submittedName>
        <fullName evidence="2">HNH endonuclease signature motif containing protein</fullName>
    </submittedName>
</protein>
<accession>A0ABU5CUC4</accession>
<organism evidence="2 3">
    <name type="scientific">Paracerasibacillus soli</name>
    <dbReference type="NCBI Taxonomy" id="480284"/>
    <lineage>
        <taxon>Bacteria</taxon>
        <taxon>Bacillati</taxon>
        <taxon>Bacillota</taxon>
        <taxon>Bacilli</taxon>
        <taxon>Bacillales</taxon>
        <taxon>Bacillaceae</taxon>
        <taxon>Paracerasibacillus</taxon>
    </lineage>
</organism>
<proteinExistence type="predicted"/>
<dbReference type="CDD" id="cd00085">
    <property type="entry name" value="HNHc"/>
    <property type="match status" value="1"/>
</dbReference>
<evidence type="ECO:0000259" key="1">
    <source>
        <dbReference type="SMART" id="SM00507"/>
    </source>
</evidence>
<reference evidence="2 3" key="1">
    <citation type="submission" date="2023-10" db="EMBL/GenBank/DDBJ databases">
        <title>Virgibacillus soli CC-YMP-6 genome.</title>
        <authorList>
            <person name="Miliotis G."/>
            <person name="Sengupta P."/>
            <person name="Hameed A."/>
            <person name="Chuvochina M."/>
            <person name="Mcdonagh F."/>
            <person name="Simpson A.C."/>
            <person name="Singh N.K."/>
            <person name="Rekha P.D."/>
            <person name="Raman K."/>
            <person name="Hugenholtz P."/>
            <person name="Venkateswaran K."/>
        </authorList>
    </citation>
    <scope>NUCLEOTIDE SEQUENCE [LARGE SCALE GENOMIC DNA]</scope>
    <source>
        <strain evidence="2 3">CC-YMP-6</strain>
    </source>
</reference>
<dbReference type="GO" id="GO:0004519">
    <property type="term" value="F:endonuclease activity"/>
    <property type="evidence" value="ECO:0007669"/>
    <property type="project" value="UniProtKB-KW"/>
</dbReference>
<sequence>MENKKIETRICRLCNEEKALDLFEVDKRVKGGITTRCKACKSGLNDKARTLYARLKYRAEQDGQPLKVTLRQLRGIFAAFDGKCIYCGKSEDEAGRSHHVDHVIATSAGGSHHISNLVLACASCNLSKSDKPFFEFYLRKRAEIGDENFAMLTYFISLTSGQPTQEVINSFLLDYIKYAHEDMSGLFDDKELLETIRQETNKRFMSRRAS</sequence>
<dbReference type="SMART" id="SM00507">
    <property type="entry name" value="HNHc"/>
    <property type="match status" value="1"/>
</dbReference>